<feature type="domain" description="Tc1-like transposase DDE" evidence="3">
    <location>
        <begin position="172"/>
        <end position="231"/>
    </location>
</feature>
<evidence type="ECO:0000313" key="5">
    <source>
        <dbReference type="Proteomes" id="UP000465112"/>
    </source>
</evidence>
<feature type="compositionally biased region" description="Basic and acidic residues" evidence="2">
    <location>
        <begin position="1"/>
        <end position="25"/>
    </location>
</feature>
<dbReference type="InterPro" id="IPR038717">
    <property type="entry name" value="Tc1-like_DDE_dom"/>
</dbReference>
<proteinExistence type="predicted"/>
<dbReference type="EMBL" id="VHII01000016">
    <property type="protein sequence ID" value="KAF1378046.1"/>
    <property type="molecule type" value="Genomic_DNA"/>
</dbReference>
<dbReference type="PANTHER" id="PTHR12577">
    <property type="entry name" value="DACHSHUND"/>
    <property type="match status" value="1"/>
</dbReference>
<dbReference type="PANTHER" id="PTHR12577:SF7">
    <property type="entry name" value="DACHSHUND HOMOLOG 2"/>
    <property type="match status" value="1"/>
</dbReference>
<evidence type="ECO:0000256" key="2">
    <source>
        <dbReference type="SAM" id="MobiDB-lite"/>
    </source>
</evidence>
<dbReference type="GO" id="GO:0005667">
    <property type="term" value="C:transcription regulator complex"/>
    <property type="evidence" value="ECO:0007669"/>
    <property type="project" value="TreeGrafter"/>
</dbReference>
<dbReference type="InterPro" id="IPR036397">
    <property type="entry name" value="RNaseH_sf"/>
</dbReference>
<keyword evidence="5" id="KW-1185">Reference proteome</keyword>
<gene>
    <name evidence="4" type="ORF">PFLUV_G00185520</name>
</gene>
<dbReference type="Pfam" id="PF13358">
    <property type="entry name" value="DDE_3"/>
    <property type="match status" value="1"/>
</dbReference>
<evidence type="ECO:0000256" key="1">
    <source>
        <dbReference type="SAM" id="Coils"/>
    </source>
</evidence>
<keyword evidence="1" id="KW-0175">Coiled coil</keyword>
<dbReference type="GO" id="GO:0000981">
    <property type="term" value="F:DNA-binding transcription factor activity, RNA polymerase II-specific"/>
    <property type="evidence" value="ECO:0007669"/>
    <property type="project" value="TreeGrafter"/>
</dbReference>
<dbReference type="InterPro" id="IPR052417">
    <property type="entry name" value="Dachshund_domain"/>
</dbReference>
<dbReference type="Proteomes" id="UP000465112">
    <property type="component" value="Chromosome 16"/>
</dbReference>
<evidence type="ECO:0000259" key="3">
    <source>
        <dbReference type="Pfam" id="PF13358"/>
    </source>
</evidence>
<dbReference type="Gene3D" id="3.30.420.10">
    <property type="entry name" value="Ribonuclease H-like superfamily/Ribonuclease H"/>
    <property type="match status" value="1"/>
</dbReference>
<comment type="caution">
    <text evidence="4">The sequence shown here is derived from an EMBL/GenBank/DDBJ whole genome shotgun (WGS) entry which is preliminary data.</text>
</comment>
<reference evidence="4 5" key="1">
    <citation type="submission" date="2019-06" db="EMBL/GenBank/DDBJ databases">
        <title>A chromosome-scale genome assembly of the European perch, Perca fluviatilis.</title>
        <authorList>
            <person name="Roques C."/>
            <person name="Zahm M."/>
            <person name="Cabau C."/>
            <person name="Klopp C."/>
            <person name="Bouchez O."/>
            <person name="Donnadieu C."/>
            <person name="Kuhl H."/>
            <person name="Gislard M."/>
            <person name="Guendouz S."/>
            <person name="Journot L."/>
            <person name="Haffray P."/>
            <person name="Bestin A."/>
            <person name="Morvezen R."/>
            <person name="Feron R."/>
            <person name="Wen M."/>
            <person name="Jouanno E."/>
            <person name="Herpin A."/>
            <person name="Schartl M."/>
            <person name="Postlethwait J."/>
            <person name="Schaerlinger B."/>
            <person name="Chardard D."/>
            <person name="Lecocq T."/>
            <person name="Poncet C."/>
            <person name="Jaffrelo L."/>
            <person name="Lampietro C."/>
            <person name="Guiguen Y."/>
        </authorList>
    </citation>
    <scope>NUCLEOTIDE SEQUENCE [LARGE SCALE GENOMIC DNA]</scope>
    <source>
        <tissue evidence="4">Blood</tissue>
    </source>
</reference>
<protein>
    <recommendedName>
        <fullName evidence="3">Tc1-like transposase DDE domain-containing protein</fullName>
    </recommendedName>
</protein>
<organism evidence="4 5">
    <name type="scientific">Perca fluviatilis</name>
    <name type="common">European perch</name>
    <dbReference type="NCBI Taxonomy" id="8168"/>
    <lineage>
        <taxon>Eukaryota</taxon>
        <taxon>Metazoa</taxon>
        <taxon>Chordata</taxon>
        <taxon>Craniata</taxon>
        <taxon>Vertebrata</taxon>
        <taxon>Euteleostomi</taxon>
        <taxon>Actinopterygii</taxon>
        <taxon>Neopterygii</taxon>
        <taxon>Teleostei</taxon>
        <taxon>Neoteleostei</taxon>
        <taxon>Acanthomorphata</taxon>
        <taxon>Eupercaria</taxon>
        <taxon>Perciformes</taxon>
        <taxon>Percoidei</taxon>
        <taxon>Percidae</taxon>
        <taxon>Percinae</taxon>
        <taxon>Perca</taxon>
    </lineage>
</organism>
<dbReference type="GO" id="GO:0000978">
    <property type="term" value="F:RNA polymerase II cis-regulatory region sequence-specific DNA binding"/>
    <property type="evidence" value="ECO:0007669"/>
    <property type="project" value="TreeGrafter"/>
</dbReference>
<dbReference type="AlphaFoldDB" id="A0A6A5E5V9"/>
<evidence type="ECO:0000313" key="4">
    <source>
        <dbReference type="EMBL" id="KAF1378046.1"/>
    </source>
</evidence>
<feature type="coiled-coil region" evidence="1">
    <location>
        <begin position="78"/>
        <end position="147"/>
    </location>
</feature>
<accession>A0A6A5E5V9</accession>
<dbReference type="GO" id="GO:0005634">
    <property type="term" value="C:nucleus"/>
    <property type="evidence" value="ECO:0007669"/>
    <property type="project" value="TreeGrafter"/>
</dbReference>
<feature type="region of interest" description="Disordered" evidence="2">
    <location>
        <begin position="1"/>
        <end position="28"/>
    </location>
</feature>
<sequence length="270" mass="30836">MNQRDGDAAEPENSFKKAPKDKDDSLLPLPLLKPTYEKLPLASQPLSVNHANPPFAQFLLAEGLSSMETLLTNIQVALESSRSQSKQSQLERKELKLQLERERDARHTLQRQLSSELQSTVWIQRRLKKEKKAKRKLQEEFNSEILQEKNIYTTLPLTLTTTVDHTRRTEQDNAAIHTARLTKDFFQQNSVALMVRPACSPDLHPIENIWGWMAREVYRNGRQFQTVDALREAIFTTRSNVPSSLLGTAASSMVKREFEVINKNGGAAHY</sequence>
<name>A0A6A5E5V9_PERFL</name>